<comment type="caution">
    <text evidence="1">The sequence shown here is derived from an EMBL/GenBank/DDBJ whole genome shotgun (WGS) entry which is preliminary data.</text>
</comment>
<proteinExistence type="predicted"/>
<dbReference type="AlphaFoldDB" id="A0A2P5BUJ0"/>
<keyword evidence="2" id="KW-1185">Reference proteome</keyword>
<organism evidence="1 2">
    <name type="scientific">Trema orientale</name>
    <name type="common">Charcoal tree</name>
    <name type="synonym">Celtis orientalis</name>
    <dbReference type="NCBI Taxonomy" id="63057"/>
    <lineage>
        <taxon>Eukaryota</taxon>
        <taxon>Viridiplantae</taxon>
        <taxon>Streptophyta</taxon>
        <taxon>Embryophyta</taxon>
        <taxon>Tracheophyta</taxon>
        <taxon>Spermatophyta</taxon>
        <taxon>Magnoliopsida</taxon>
        <taxon>eudicotyledons</taxon>
        <taxon>Gunneridae</taxon>
        <taxon>Pentapetalae</taxon>
        <taxon>rosids</taxon>
        <taxon>fabids</taxon>
        <taxon>Rosales</taxon>
        <taxon>Cannabaceae</taxon>
        <taxon>Trema</taxon>
    </lineage>
</organism>
<protein>
    <submittedName>
        <fullName evidence="1">Uncharacterized protein</fullName>
    </submittedName>
</protein>
<evidence type="ECO:0000313" key="1">
    <source>
        <dbReference type="EMBL" id="PON52445.1"/>
    </source>
</evidence>
<reference evidence="2" key="1">
    <citation type="submission" date="2016-06" db="EMBL/GenBank/DDBJ databases">
        <title>Parallel loss of symbiosis genes in relatives of nitrogen-fixing non-legume Parasponia.</title>
        <authorList>
            <person name="Van Velzen R."/>
            <person name="Holmer R."/>
            <person name="Bu F."/>
            <person name="Rutten L."/>
            <person name="Van Zeijl A."/>
            <person name="Liu W."/>
            <person name="Santuari L."/>
            <person name="Cao Q."/>
            <person name="Sharma T."/>
            <person name="Shen D."/>
            <person name="Roswanjaya Y."/>
            <person name="Wardhani T."/>
            <person name="Kalhor M.S."/>
            <person name="Jansen J."/>
            <person name="Van den Hoogen J."/>
            <person name="Gungor B."/>
            <person name="Hartog M."/>
            <person name="Hontelez J."/>
            <person name="Verver J."/>
            <person name="Yang W.-C."/>
            <person name="Schijlen E."/>
            <person name="Repin R."/>
            <person name="Schilthuizen M."/>
            <person name="Schranz E."/>
            <person name="Heidstra R."/>
            <person name="Miyata K."/>
            <person name="Fedorova E."/>
            <person name="Kohlen W."/>
            <person name="Bisseling T."/>
            <person name="Smit S."/>
            <person name="Geurts R."/>
        </authorList>
    </citation>
    <scope>NUCLEOTIDE SEQUENCE [LARGE SCALE GENOMIC DNA]</scope>
    <source>
        <strain evidence="2">cv. RG33-2</strain>
    </source>
</reference>
<sequence length="55" mass="6115">MSAFLLEGHLPQSDRHACYLSDDSLILSGFGLGYSHSPWKDIFYKAVSLPVICPM</sequence>
<evidence type="ECO:0000313" key="2">
    <source>
        <dbReference type="Proteomes" id="UP000237000"/>
    </source>
</evidence>
<dbReference type="EMBL" id="JXTC01000457">
    <property type="protein sequence ID" value="PON52445.1"/>
    <property type="molecule type" value="Genomic_DNA"/>
</dbReference>
<dbReference type="Proteomes" id="UP000237000">
    <property type="component" value="Unassembled WGS sequence"/>
</dbReference>
<feature type="non-terminal residue" evidence="1">
    <location>
        <position position="55"/>
    </location>
</feature>
<name>A0A2P5BUJ0_TREOI</name>
<dbReference type="InParanoid" id="A0A2P5BUJ0"/>
<accession>A0A2P5BUJ0</accession>
<gene>
    <name evidence="1" type="ORF">TorRG33x02_308270</name>
</gene>